<evidence type="ECO:0000256" key="1">
    <source>
        <dbReference type="SAM" id="Phobius"/>
    </source>
</evidence>
<comment type="caution">
    <text evidence="2">The sequence shown here is derived from an EMBL/GenBank/DDBJ whole genome shotgun (WGS) entry which is preliminary data.</text>
</comment>
<protein>
    <recommendedName>
        <fullName evidence="4">SMODS and SLOG-associating 2TM effector domain-containing protein</fullName>
    </recommendedName>
</protein>
<dbReference type="EMBL" id="BMAT01005195">
    <property type="protein sequence ID" value="GFR88942.1"/>
    <property type="molecule type" value="Genomic_DNA"/>
</dbReference>
<evidence type="ECO:0000313" key="2">
    <source>
        <dbReference type="EMBL" id="GFR88942.1"/>
    </source>
</evidence>
<keyword evidence="1" id="KW-0812">Transmembrane</keyword>
<keyword evidence="3" id="KW-1185">Reference proteome</keyword>
<evidence type="ECO:0008006" key="4">
    <source>
        <dbReference type="Google" id="ProtNLM"/>
    </source>
</evidence>
<reference evidence="2 3" key="1">
    <citation type="journal article" date="2021" name="Elife">
        <title>Chloroplast acquisition without the gene transfer in kleptoplastic sea slugs, Plakobranchus ocellatus.</title>
        <authorList>
            <person name="Maeda T."/>
            <person name="Takahashi S."/>
            <person name="Yoshida T."/>
            <person name="Shimamura S."/>
            <person name="Takaki Y."/>
            <person name="Nagai Y."/>
            <person name="Toyoda A."/>
            <person name="Suzuki Y."/>
            <person name="Arimoto A."/>
            <person name="Ishii H."/>
            <person name="Satoh N."/>
            <person name="Nishiyama T."/>
            <person name="Hasebe M."/>
            <person name="Maruyama T."/>
            <person name="Minagawa J."/>
            <person name="Obokata J."/>
            <person name="Shigenobu S."/>
        </authorList>
    </citation>
    <scope>NUCLEOTIDE SEQUENCE [LARGE SCALE GENOMIC DNA]</scope>
</reference>
<feature type="transmembrane region" description="Helical" evidence="1">
    <location>
        <begin position="101"/>
        <end position="122"/>
    </location>
</feature>
<keyword evidence="1" id="KW-0472">Membrane</keyword>
<feature type="transmembrane region" description="Helical" evidence="1">
    <location>
        <begin position="67"/>
        <end position="89"/>
    </location>
</feature>
<evidence type="ECO:0000313" key="3">
    <source>
        <dbReference type="Proteomes" id="UP000762676"/>
    </source>
</evidence>
<dbReference type="AlphaFoldDB" id="A0AAV4GT40"/>
<sequence length="218" mass="23646">MDHAASMSPTAPLFYPDLPSGPVREARNNIQVTPDQNFRLQEVARLKKHIEDDRDYRAHVYKKYQRVVGTADFISTALITISMGLNTAGCGLLTTVVDTPIIIGLECVALGCGALSLASSFISRKLSVKAKKHDEIRVLADCKLNSIAGLVSAALVDGQISDEEFLTVIDEANKYAQMKAEVVARTAATLTAETKLSLIQKGRNEARASIMEKLSKSP</sequence>
<gene>
    <name evidence="2" type="ORF">ElyMa_002530500</name>
</gene>
<name>A0AAV4GT40_9GAST</name>
<keyword evidence="1" id="KW-1133">Transmembrane helix</keyword>
<organism evidence="2 3">
    <name type="scientific">Elysia marginata</name>
    <dbReference type="NCBI Taxonomy" id="1093978"/>
    <lineage>
        <taxon>Eukaryota</taxon>
        <taxon>Metazoa</taxon>
        <taxon>Spiralia</taxon>
        <taxon>Lophotrochozoa</taxon>
        <taxon>Mollusca</taxon>
        <taxon>Gastropoda</taxon>
        <taxon>Heterobranchia</taxon>
        <taxon>Euthyneura</taxon>
        <taxon>Panpulmonata</taxon>
        <taxon>Sacoglossa</taxon>
        <taxon>Placobranchoidea</taxon>
        <taxon>Plakobranchidae</taxon>
        <taxon>Elysia</taxon>
    </lineage>
</organism>
<accession>A0AAV4GT40</accession>
<proteinExistence type="predicted"/>
<dbReference type="Proteomes" id="UP000762676">
    <property type="component" value="Unassembled WGS sequence"/>
</dbReference>